<dbReference type="Proteomes" id="UP000078387">
    <property type="component" value="Unassembled WGS sequence"/>
</dbReference>
<gene>
    <name evidence="1" type="ORF">CL6EHI_072740</name>
</gene>
<name>A0A5K1UT34_ENTHI</name>
<evidence type="ECO:0000313" key="1">
    <source>
        <dbReference type="EMBL" id="GAT99108.1"/>
    </source>
</evidence>
<accession>A0A5K1UT34</accession>
<comment type="caution">
    <text evidence="1">The sequence shown here is derived from an EMBL/GenBank/DDBJ whole genome shotgun (WGS) entry which is preliminary data.</text>
</comment>
<dbReference type="VEuPathDB" id="AmoebaDB:EHI_072740"/>
<proteinExistence type="predicted"/>
<sequence>MLTKHSNTERRSETAYLREHYPQSLVQFHKIGVKLQNAPEKENEVVVEPDVHFQIDGKEYLVFFNNHLREINKILNRWLEIEFSEHGFIMPDIVKSDIRCIADTGKPNTKNRVLKTFIPGYGQYQGIRSWCNTVARMVSSESQEDNDRIVRIAYHVYQTKKLIEKYGSEIRSGKICAICIEKNFNGKSNYIINCDEELYQKLESKLFETMSSYKNIDEKFNTLTNFLYWSEKKIQPSVDEWRRMHFCFVINRVNYYLTREEELLIDKSYEELKTMTILRSRLNQLAIKYKYLYLTNTEILLGITMSRCKILIDNRECKKIFIECSNIRELYEKIDKRLDAEVQILTKRYSYSKVTLEKIIETAHRLDPDNNQDLIDKMKKEISELENKRKKLLGDAATEVGKVVIQKVEDISDIVVLFPNIGSLIQQFNIKDIIDYMCTQDKITFPQQGGNGTPQTNCQNNTPLGIALKAINLTPEQLDKLHESFNNFVDAQKITDEIESFKEQLNVLKKVQELSNDFINLLKFKIVLKREWLFDEIDINEYLRIIVTEDNKYVVNPGINSERKSNHKIYEIEKVLNYNEGNEEY</sequence>
<dbReference type="EMBL" id="BDEQ01000001">
    <property type="protein sequence ID" value="GAT99108.1"/>
    <property type="molecule type" value="Genomic_DNA"/>
</dbReference>
<dbReference type="AlphaFoldDB" id="A0A5K1UT34"/>
<dbReference type="VEuPathDB" id="AmoebaDB:KM1_331920"/>
<protein>
    <submittedName>
        <fullName evidence="1">Uncharacterized protein</fullName>
    </submittedName>
</protein>
<organism evidence="1 2">
    <name type="scientific">Entamoeba histolytica</name>
    <dbReference type="NCBI Taxonomy" id="5759"/>
    <lineage>
        <taxon>Eukaryota</taxon>
        <taxon>Amoebozoa</taxon>
        <taxon>Evosea</taxon>
        <taxon>Archamoebae</taxon>
        <taxon>Mastigamoebida</taxon>
        <taxon>Entamoebidae</taxon>
        <taxon>Entamoeba</taxon>
    </lineage>
</organism>
<reference evidence="1 2" key="1">
    <citation type="submission" date="2016-05" db="EMBL/GenBank/DDBJ databases">
        <title>First whole genome sequencing of Entamoeba histolytica HM1:IMSS-clone-6.</title>
        <authorList>
            <person name="Mukherjee Avik.K."/>
            <person name="Izumyama S."/>
            <person name="Nakada-Tsukui K."/>
            <person name="Nozaki T."/>
        </authorList>
    </citation>
    <scope>NUCLEOTIDE SEQUENCE [LARGE SCALE GENOMIC DNA]</scope>
    <source>
        <strain evidence="1 2">HM1:IMSS clone 6</strain>
    </source>
</reference>
<dbReference type="VEuPathDB" id="AmoebaDB:EHI5A_160910"/>
<dbReference type="VEuPathDB" id="AmoebaDB:EHI7A_205310"/>
<evidence type="ECO:0000313" key="2">
    <source>
        <dbReference type="Proteomes" id="UP000078387"/>
    </source>
</evidence>